<dbReference type="InterPro" id="IPR002646">
    <property type="entry name" value="PolA_pol_head_dom"/>
</dbReference>
<evidence type="ECO:0000313" key="15">
    <source>
        <dbReference type="EMBL" id="GAB1252087.1"/>
    </source>
</evidence>
<dbReference type="InterPro" id="IPR003607">
    <property type="entry name" value="HD/PDEase_dom"/>
</dbReference>
<evidence type="ECO:0000256" key="1">
    <source>
        <dbReference type="ARBA" id="ARBA00001946"/>
    </source>
</evidence>
<keyword evidence="8" id="KW-0067">ATP-binding</keyword>
<comment type="cofactor">
    <cofactor evidence="1">
        <name>Mg(2+)</name>
        <dbReference type="ChEBI" id="CHEBI:18420"/>
    </cofactor>
</comment>
<dbReference type="EMBL" id="BAAFSF010000004">
    <property type="protein sequence ID" value="GAB1252087.1"/>
    <property type="molecule type" value="Genomic_DNA"/>
</dbReference>
<comment type="similarity">
    <text evidence="11">Belongs to the tRNA nucleotidyltransferase/poly(A) polymerase family.</text>
</comment>
<dbReference type="CDD" id="cd00077">
    <property type="entry name" value="HDc"/>
    <property type="match status" value="1"/>
</dbReference>
<evidence type="ECO:0000256" key="5">
    <source>
        <dbReference type="ARBA" id="ARBA00022723"/>
    </source>
</evidence>
<evidence type="ECO:0000313" key="16">
    <source>
        <dbReference type="Proteomes" id="UP001628220"/>
    </source>
</evidence>
<keyword evidence="10 11" id="KW-0694">RNA-binding</keyword>
<dbReference type="Pfam" id="PF01743">
    <property type="entry name" value="PolyA_pol"/>
    <property type="match status" value="1"/>
</dbReference>
<evidence type="ECO:0000256" key="2">
    <source>
        <dbReference type="ARBA" id="ARBA00022679"/>
    </source>
</evidence>
<keyword evidence="9" id="KW-0460">Magnesium</keyword>
<dbReference type="Gene3D" id="1.10.3090.10">
    <property type="entry name" value="cca-adding enzyme, domain 2"/>
    <property type="match status" value="1"/>
</dbReference>
<feature type="domain" description="HD" evidence="13">
    <location>
        <begin position="262"/>
        <end position="355"/>
    </location>
</feature>
<accession>A0ABQ0E360</accession>
<keyword evidence="3" id="KW-0819">tRNA processing</keyword>
<evidence type="ECO:0000259" key="14">
    <source>
        <dbReference type="Pfam" id="PF12627"/>
    </source>
</evidence>
<dbReference type="InterPro" id="IPR050124">
    <property type="entry name" value="tRNA_CCA-adding_enzyme"/>
</dbReference>
<dbReference type="Pfam" id="PF12627">
    <property type="entry name" value="PolyA_pol_RNAbd"/>
    <property type="match status" value="1"/>
</dbReference>
<dbReference type="Pfam" id="PF01966">
    <property type="entry name" value="HD"/>
    <property type="match status" value="1"/>
</dbReference>
<dbReference type="PANTHER" id="PTHR47545:SF1">
    <property type="entry name" value="MULTIFUNCTIONAL CCA PROTEIN"/>
    <property type="match status" value="1"/>
</dbReference>
<dbReference type="InterPro" id="IPR043519">
    <property type="entry name" value="NT_sf"/>
</dbReference>
<evidence type="ECO:0000256" key="6">
    <source>
        <dbReference type="ARBA" id="ARBA00022741"/>
    </source>
</evidence>
<dbReference type="InterPro" id="IPR006674">
    <property type="entry name" value="HD_domain"/>
</dbReference>
<proteinExistence type="inferred from homology"/>
<comment type="caution">
    <text evidence="15">The sequence shown here is derived from an EMBL/GenBank/DDBJ whole genome shotgun (WGS) entry which is preliminary data.</text>
</comment>
<keyword evidence="5" id="KW-0479">Metal-binding</keyword>
<dbReference type="Proteomes" id="UP001628220">
    <property type="component" value="Unassembled WGS sequence"/>
</dbReference>
<dbReference type="CDD" id="cd05398">
    <property type="entry name" value="NT_ClassII-CCAase"/>
    <property type="match status" value="1"/>
</dbReference>
<evidence type="ECO:0000259" key="12">
    <source>
        <dbReference type="Pfam" id="PF01743"/>
    </source>
</evidence>
<dbReference type="Gene3D" id="3.30.460.10">
    <property type="entry name" value="Beta Polymerase, domain 2"/>
    <property type="match status" value="1"/>
</dbReference>
<dbReference type="RefSeq" id="WP_411916237.1">
    <property type="nucleotide sequence ID" value="NZ_BAAFSF010000004.1"/>
</dbReference>
<evidence type="ECO:0000256" key="8">
    <source>
        <dbReference type="ARBA" id="ARBA00022840"/>
    </source>
</evidence>
<dbReference type="SUPFAM" id="SSF81891">
    <property type="entry name" value="Poly A polymerase C-terminal region-like"/>
    <property type="match status" value="1"/>
</dbReference>
<dbReference type="PANTHER" id="PTHR47545">
    <property type="entry name" value="MULTIFUNCTIONAL CCA PROTEIN"/>
    <property type="match status" value="1"/>
</dbReference>
<evidence type="ECO:0000256" key="10">
    <source>
        <dbReference type="ARBA" id="ARBA00022884"/>
    </source>
</evidence>
<name>A0ABQ0E360_9PORP</name>
<dbReference type="SUPFAM" id="SSF81301">
    <property type="entry name" value="Nucleotidyltransferase"/>
    <property type="match status" value="1"/>
</dbReference>
<keyword evidence="16" id="KW-1185">Reference proteome</keyword>
<dbReference type="NCBIfam" id="TIGR00277">
    <property type="entry name" value="HDIG"/>
    <property type="match status" value="1"/>
</dbReference>
<evidence type="ECO:0000256" key="7">
    <source>
        <dbReference type="ARBA" id="ARBA00022800"/>
    </source>
</evidence>
<evidence type="ECO:0000256" key="4">
    <source>
        <dbReference type="ARBA" id="ARBA00022695"/>
    </source>
</evidence>
<dbReference type="Gene3D" id="1.10.246.80">
    <property type="match status" value="1"/>
</dbReference>
<feature type="domain" description="Poly A polymerase head" evidence="12">
    <location>
        <begin position="30"/>
        <end position="158"/>
    </location>
</feature>
<evidence type="ECO:0000256" key="3">
    <source>
        <dbReference type="ARBA" id="ARBA00022694"/>
    </source>
</evidence>
<protein>
    <submittedName>
        <fullName evidence="15">HD domain-containing protein</fullName>
    </submittedName>
</protein>
<evidence type="ECO:0000256" key="9">
    <source>
        <dbReference type="ARBA" id="ARBA00022842"/>
    </source>
</evidence>
<keyword evidence="4" id="KW-0548">Nucleotidyltransferase</keyword>
<keyword evidence="2 11" id="KW-0808">Transferase</keyword>
<feature type="domain" description="tRNA nucleotidyltransferase/poly(A) polymerase RNA and SrmB- binding" evidence="14">
    <location>
        <begin position="185"/>
        <end position="245"/>
    </location>
</feature>
<keyword evidence="6" id="KW-0547">Nucleotide-binding</keyword>
<dbReference type="InterPro" id="IPR006675">
    <property type="entry name" value="HDIG_dom"/>
</dbReference>
<organism evidence="15 16">
    <name type="scientific">Porphyromonas miyakawae</name>
    <dbReference type="NCBI Taxonomy" id="3137470"/>
    <lineage>
        <taxon>Bacteria</taxon>
        <taxon>Pseudomonadati</taxon>
        <taxon>Bacteroidota</taxon>
        <taxon>Bacteroidia</taxon>
        <taxon>Bacteroidales</taxon>
        <taxon>Porphyromonadaceae</taxon>
        <taxon>Porphyromonas</taxon>
    </lineage>
</organism>
<evidence type="ECO:0000256" key="11">
    <source>
        <dbReference type="RuleBase" id="RU003953"/>
    </source>
</evidence>
<reference evidence="15 16" key="1">
    <citation type="journal article" date="2025" name="Int. J. Syst. Evol. Microbiol.">
        <title>Desulfovibrio falkowii sp. nov., Porphyromonas miyakawae sp. nov., Mediterraneibacter flintii sp. nov. and Owariibacterium komagatae gen. nov., sp. nov., isolated from human faeces.</title>
        <authorList>
            <person name="Hamaguchi T."/>
            <person name="Ohara M."/>
            <person name="Hisatomi A."/>
            <person name="Sekiguchi K."/>
            <person name="Takeda J.I."/>
            <person name="Ueyama J."/>
            <person name="Ito M."/>
            <person name="Nishiwaki H."/>
            <person name="Ogi T."/>
            <person name="Hirayama M."/>
            <person name="Ohkuma M."/>
            <person name="Sakamoto M."/>
            <person name="Ohno K."/>
        </authorList>
    </citation>
    <scope>NUCLEOTIDE SEQUENCE [LARGE SCALE GENOMIC DNA]</scope>
    <source>
        <strain evidence="15 16">13CB11C</strain>
    </source>
</reference>
<evidence type="ECO:0000259" key="13">
    <source>
        <dbReference type="Pfam" id="PF01966"/>
    </source>
</evidence>
<dbReference type="InterPro" id="IPR032828">
    <property type="entry name" value="PolyA_RNA-bd"/>
</dbReference>
<keyword evidence="7" id="KW-0692">RNA repair</keyword>
<sequence>MRDPATLSQYIDKPLFHMIGSAADELGVDAYLVGGYVRDLLLGRPTNDIDVVSVGRGIDLAKAVHAKWGRPAHLSVFANFGTAQVKKGDIELEFVGARRESYHRDSRKPIVEDGTLEEDQSRRDFTINAMALCLNAGRFGQLLDPFYGLADLQDCVLRTPLDPDVTFSDDPLRMMRGIRFASQLGFYLEEYTFDGIVHNAKRIEIVSMERIATELNKIMLSPRPSVGLELLEKTGLMSILLPELYALKGTEIVEGKGHKDNLTHTYRVVDNVAKQTDNLYLRWAALMHDIAKPVTKRYDRKTGWTFHNHDYIGAKMVKKIFHRLRLPLDQPRKYVEKMVSLHMRPARLADEGVTDSAVRRLLFDAGDDIDDLMLLVEADITSKNPVKVRRYLDNYSVVRRKLIDIEEKDRIRNFSPPVSGTDIIEYFNLKPSPIIGELKEAVKTAILDGVIPNEHDAAWKFVLQEAEKKGLKRNPS</sequence>
<gene>
    <name evidence="15" type="ORF">Tsumi_11930</name>
</gene>